<name>A0ABU0JED2_9HYPH</name>
<organism evidence="2 3">
    <name type="scientific">Labrys wisconsinensis</name>
    <dbReference type="NCBI Taxonomy" id="425677"/>
    <lineage>
        <taxon>Bacteria</taxon>
        <taxon>Pseudomonadati</taxon>
        <taxon>Pseudomonadota</taxon>
        <taxon>Alphaproteobacteria</taxon>
        <taxon>Hyphomicrobiales</taxon>
        <taxon>Xanthobacteraceae</taxon>
        <taxon>Labrys</taxon>
    </lineage>
</organism>
<proteinExistence type="predicted"/>
<keyword evidence="2" id="KW-0238">DNA-binding</keyword>
<dbReference type="InterPro" id="IPR001387">
    <property type="entry name" value="Cro/C1-type_HTH"/>
</dbReference>
<evidence type="ECO:0000313" key="3">
    <source>
        <dbReference type="Proteomes" id="UP001242480"/>
    </source>
</evidence>
<dbReference type="SMART" id="SM00530">
    <property type="entry name" value="HTH_XRE"/>
    <property type="match status" value="1"/>
</dbReference>
<dbReference type="Pfam" id="PF13744">
    <property type="entry name" value="HTH_37"/>
    <property type="match status" value="1"/>
</dbReference>
<dbReference type="CDD" id="cd00093">
    <property type="entry name" value="HTH_XRE"/>
    <property type="match status" value="1"/>
</dbReference>
<dbReference type="InterPro" id="IPR010982">
    <property type="entry name" value="Lambda_DNA-bd_dom_sf"/>
</dbReference>
<evidence type="ECO:0000259" key="1">
    <source>
        <dbReference type="PROSITE" id="PS50943"/>
    </source>
</evidence>
<feature type="domain" description="HTH cro/C1-type" evidence="1">
    <location>
        <begin position="35"/>
        <end position="90"/>
    </location>
</feature>
<dbReference type="SUPFAM" id="SSF47413">
    <property type="entry name" value="lambda repressor-like DNA-binding domains"/>
    <property type="match status" value="1"/>
</dbReference>
<comment type="caution">
    <text evidence="2">The sequence shown here is derived from an EMBL/GenBank/DDBJ whole genome shotgun (WGS) entry which is preliminary data.</text>
</comment>
<protein>
    <submittedName>
        <fullName evidence="2">XRE-type DNA-binding protein</fullName>
    </submittedName>
</protein>
<dbReference type="PROSITE" id="PS50943">
    <property type="entry name" value="HTH_CROC1"/>
    <property type="match status" value="1"/>
</dbReference>
<dbReference type="EMBL" id="JAUSVX010000013">
    <property type="protein sequence ID" value="MDQ0472628.1"/>
    <property type="molecule type" value="Genomic_DNA"/>
</dbReference>
<dbReference type="Gene3D" id="1.10.260.40">
    <property type="entry name" value="lambda repressor-like DNA-binding domains"/>
    <property type="match status" value="1"/>
</dbReference>
<dbReference type="GO" id="GO:0003677">
    <property type="term" value="F:DNA binding"/>
    <property type="evidence" value="ECO:0007669"/>
    <property type="project" value="UniProtKB-KW"/>
</dbReference>
<dbReference type="RefSeq" id="WP_307279720.1">
    <property type="nucleotide sequence ID" value="NZ_JAUSVX010000013.1"/>
</dbReference>
<keyword evidence="3" id="KW-1185">Reference proteome</keyword>
<evidence type="ECO:0000313" key="2">
    <source>
        <dbReference type="EMBL" id="MDQ0472628.1"/>
    </source>
</evidence>
<dbReference type="Proteomes" id="UP001242480">
    <property type="component" value="Unassembled WGS sequence"/>
</dbReference>
<sequence>MNDTEYFTGSGNVFADIGLPNADEHLIKAQLVYKIDHIMKSRRLKQVDAAAMLGVKQPDVSKMLRGDFRQFSVERLMRFLVALGQDVEIVVKPAVPQGAAHGHLSVS</sequence>
<accession>A0ABU0JED2</accession>
<gene>
    <name evidence="2" type="ORF">QO011_005658</name>
</gene>
<dbReference type="InterPro" id="IPR039554">
    <property type="entry name" value="HigA2-like_HTH"/>
</dbReference>
<reference evidence="2 3" key="1">
    <citation type="submission" date="2023-07" db="EMBL/GenBank/DDBJ databases">
        <title>Genomic Encyclopedia of Type Strains, Phase IV (KMG-IV): sequencing the most valuable type-strain genomes for metagenomic binning, comparative biology and taxonomic classification.</title>
        <authorList>
            <person name="Goeker M."/>
        </authorList>
    </citation>
    <scope>NUCLEOTIDE SEQUENCE [LARGE SCALE GENOMIC DNA]</scope>
    <source>
        <strain evidence="2 3">DSM 19619</strain>
    </source>
</reference>